<proteinExistence type="predicted"/>
<feature type="transmembrane region" description="Helical" evidence="1">
    <location>
        <begin position="202"/>
        <end position="228"/>
    </location>
</feature>
<dbReference type="SUPFAM" id="SSF48317">
    <property type="entry name" value="Acid phosphatase/Vanadium-dependent haloperoxidase"/>
    <property type="match status" value="1"/>
</dbReference>
<evidence type="ECO:0000259" key="2">
    <source>
        <dbReference type="SMART" id="SM00014"/>
    </source>
</evidence>
<evidence type="ECO:0000256" key="1">
    <source>
        <dbReference type="SAM" id="Phobius"/>
    </source>
</evidence>
<protein>
    <submittedName>
        <fullName evidence="3">Phosphatase PAP2 family protein</fullName>
    </submittedName>
</protein>
<name>A0ABW5XHT3_9MICO</name>
<evidence type="ECO:0000313" key="4">
    <source>
        <dbReference type="Proteomes" id="UP001597391"/>
    </source>
</evidence>
<keyword evidence="1" id="KW-0812">Transmembrane</keyword>
<keyword evidence="4" id="KW-1185">Reference proteome</keyword>
<sequence>MSLTGGVFALLLALYVWQVFVNTERGQVIDDIAFKGSYGLKGELWWLAGPILDVVSTVYIGGAIIVVGAIALLRKRWWLAIQAVTLIVGANVTTQVLKKIVLDRPDFGVVWAPGNSLPSGHTTAAASVSLALLLVVPRVWRPWAAVAGAIYTTATGVSTLVGQWHRPSDVVAAVLVCGAWALGICALSRLPDDEPVERRPMNTATIIVSVTMVLATLVCAAAAYHYLGGAFTHWENLELAAATLEREAFLGASFAVLSTSIAVCAASLIMRQAVARMR</sequence>
<keyword evidence="1" id="KW-0472">Membrane</keyword>
<feature type="transmembrane region" description="Helical" evidence="1">
    <location>
        <begin position="143"/>
        <end position="164"/>
    </location>
</feature>
<accession>A0ABW5XHT3</accession>
<keyword evidence="1" id="KW-1133">Transmembrane helix</keyword>
<dbReference type="InterPro" id="IPR036938">
    <property type="entry name" value="PAP2/HPO_sf"/>
</dbReference>
<dbReference type="Gene3D" id="1.20.144.10">
    <property type="entry name" value="Phosphatidic acid phosphatase type 2/haloperoxidase"/>
    <property type="match status" value="1"/>
</dbReference>
<gene>
    <name evidence="3" type="ORF">ACFSYH_13345</name>
</gene>
<feature type="transmembrane region" description="Helical" evidence="1">
    <location>
        <begin position="170"/>
        <end position="190"/>
    </location>
</feature>
<dbReference type="SMART" id="SM00014">
    <property type="entry name" value="acidPPc"/>
    <property type="match status" value="1"/>
</dbReference>
<comment type="caution">
    <text evidence="3">The sequence shown here is derived from an EMBL/GenBank/DDBJ whole genome shotgun (WGS) entry which is preliminary data.</text>
</comment>
<dbReference type="EMBL" id="JBHUOP010000006">
    <property type="protein sequence ID" value="MFD2841545.1"/>
    <property type="molecule type" value="Genomic_DNA"/>
</dbReference>
<feature type="domain" description="Phosphatidic acid phosphatase type 2/haloperoxidase" evidence="2">
    <location>
        <begin position="79"/>
        <end position="185"/>
    </location>
</feature>
<organism evidence="3 4">
    <name type="scientific">Populibacterium corticicola</name>
    <dbReference type="NCBI Taxonomy" id="1812826"/>
    <lineage>
        <taxon>Bacteria</taxon>
        <taxon>Bacillati</taxon>
        <taxon>Actinomycetota</taxon>
        <taxon>Actinomycetes</taxon>
        <taxon>Micrococcales</taxon>
        <taxon>Jonesiaceae</taxon>
        <taxon>Populibacterium</taxon>
    </lineage>
</organism>
<dbReference type="InterPro" id="IPR000326">
    <property type="entry name" value="PAP2/HPO"/>
</dbReference>
<feature type="transmembrane region" description="Helical" evidence="1">
    <location>
        <begin position="77"/>
        <end position="97"/>
    </location>
</feature>
<feature type="transmembrane region" description="Helical" evidence="1">
    <location>
        <begin position="45"/>
        <end position="70"/>
    </location>
</feature>
<reference evidence="4" key="1">
    <citation type="journal article" date="2019" name="Int. J. Syst. Evol. Microbiol.">
        <title>The Global Catalogue of Microorganisms (GCM) 10K type strain sequencing project: providing services to taxonomists for standard genome sequencing and annotation.</title>
        <authorList>
            <consortium name="The Broad Institute Genomics Platform"/>
            <consortium name="The Broad Institute Genome Sequencing Center for Infectious Disease"/>
            <person name="Wu L."/>
            <person name="Ma J."/>
        </authorList>
    </citation>
    <scope>NUCLEOTIDE SEQUENCE [LARGE SCALE GENOMIC DNA]</scope>
    <source>
        <strain evidence="4">KCTC 33576</strain>
    </source>
</reference>
<dbReference type="Pfam" id="PF01569">
    <property type="entry name" value="PAP2"/>
    <property type="match status" value="1"/>
</dbReference>
<dbReference type="Proteomes" id="UP001597391">
    <property type="component" value="Unassembled WGS sequence"/>
</dbReference>
<evidence type="ECO:0000313" key="3">
    <source>
        <dbReference type="EMBL" id="MFD2841545.1"/>
    </source>
</evidence>
<feature type="transmembrane region" description="Helical" evidence="1">
    <location>
        <begin position="117"/>
        <end position="136"/>
    </location>
</feature>
<feature type="transmembrane region" description="Helical" evidence="1">
    <location>
        <begin position="248"/>
        <end position="270"/>
    </location>
</feature>